<dbReference type="GO" id="GO:0016491">
    <property type="term" value="F:oxidoreductase activity"/>
    <property type="evidence" value="ECO:0007669"/>
    <property type="project" value="TreeGrafter"/>
</dbReference>
<dbReference type="InterPro" id="IPR051829">
    <property type="entry name" value="Multiheme_Cytochr_ET"/>
</dbReference>
<dbReference type="NCBIfam" id="TIGR04315">
    <property type="entry name" value="octaheme_Shew"/>
    <property type="match status" value="1"/>
</dbReference>
<dbReference type="InterPro" id="IPR023155">
    <property type="entry name" value="Cyt_c-552/4"/>
</dbReference>
<dbReference type="Pfam" id="PF11783">
    <property type="entry name" value="Cytochrome_cB"/>
    <property type="match status" value="1"/>
</dbReference>
<dbReference type="PANTHER" id="PTHR35038">
    <property type="entry name" value="DISSIMILATORY SULFITE REDUCTASE SIRA"/>
    <property type="match status" value="1"/>
</dbReference>
<sequence length="552" mass="60512">MSFIFRVALPMLAMSTVLAALTAFALPAKQDAVIAPHAVQHAESTSQSKDASTADHGKFKELQKNFKTGPEVTEACLMCHTEAAKQVQHTKHWTWESVDPKTGQKRGKKNIINNYCTSPISNEKDCMACHAGYGWKDSSFDFSVEKNVDCLVCHDTTGTYRKLPGDAGHPVYKRVEFPKGSGKFVEPADLKKVAQSIGKPSRSNCGSCHFFGAGANGAKHGDLDSSLQHPGKYLDVHMDEKGLNFTCVTCHATSSHQVSGSRYNVAAAVSGPAHIRGKNDESPASCQSCHGDKPHHGAMAILNQHTEKIACQTCHIPEYARDDIGTELSWDWSQATIMGADGKPASRKDSAGRRAFDSKKGAWMWDSYVIPEYRWFNGVSTYKVIGDKIDPNKTVQINEVGGSPNDPGSRIWPTKVHRGKQPYDKVNNVLTVQHTAGEDETALWHNYDWQKAIGTGMKAAGLKYSGEYGFVDTEMTWPITHMVAPEEDALSCAQCHSKNGRLKGIEGIYMPSRDSNRLLDMVGWTLALMSLIGVLIHGGLRIYASKKKGQNK</sequence>
<evidence type="ECO:0000256" key="1">
    <source>
        <dbReference type="ARBA" id="ARBA00022729"/>
    </source>
</evidence>
<dbReference type="Gene3D" id="1.10.1130.10">
    <property type="entry name" value="Flavocytochrome C3, Chain A"/>
    <property type="match status" value="1"/>
</dbReference>
<dbReference type="InterPro" id="IPR036280">
    <property type="entry name" value="Multihaem_cyt_sf"/>
</dbReference>
<dbReference type="PANTHER" id="PTHR35038:SF5">
    <property type="entry name" value="CYTOCHROME C-TYPE PROTEIN NRFB"/>
    <property type="match status" value="1"/>
</dbReference>
<dbReference type="InterPro" id="IPR024673">
    <property type="entry name" value="Octahem_Cyt_c"/>
</dbReference>
<accession>A0A1J5TLG6</accession>
<dbReference type="EMBL" id="MLJW01000011">
    <property type="protein sequence ID" value="OIR14548.1"/>
    <property type="molecule type" value="Genomic_DNA"/>
</dbReference>
<name>A0A1J5TLG6_9ZZZZ</name>
<comment type="caution">
    <text evidence="4">The sequence shown here is derived from an EMBL/GenBank/DDBJ whole genome shotgun (WGS) entry which is preliminary data.</text>
</comment>
<dbReference type="Pfam" id="PF13435">
    <property type="entry name" value="Cytochrome_C554"/>
    <property type="match status" value="1"/>
</dbReference>
<keyword evidence="2" id="KW-1133">Transmembrane helix</keyword>
<keyword evidence="1" id="KW-0732">Signal</keyword>
<feature type="domain" description="Cytochrome c-552/4" evidence="3">
    <location>
        <begin position="75"/>
        <end position="154"/>
    </location>
</feature>
<evidence type="ECO:0000259" key="3">
    <source>
        <dbReference type="Pfam" id="PF13435"/>
    </source>
</evidence>
<organism evidence="4">
    <name type="scientific">mine drainage metagenome</name>
    <dbReference type="NCBI Taxonomy" id="410659"/>
    <lineage>
        <taxon>unclassified sequences</taxon>
        <taxon>metagenomes</taxon>
        <taxon>ecological metagenomes</taxon>
    </lineage>
</organism>
<feature type="transmembrane region" description="Helical" evidence="2">
    <location>
        <begin position="521"/>
        <end position="544"/>
    </location>
</feature>
<dbReference type="AlphaFoldDB" id="A0A1J5TLG6"/>
<evidence type="ECO:0000256" key="2">
    <source>
        <dbReference type="SAM" id="Phobius"/>
    </source>
</evidence>
<reference evidence="4" key="1">
    <citation type="submission" date="2016-10" db="EMBL/GenBank/DDBJ databases">
        <title>Sequence of Gallionella enrichment culture.</title>
        <authorList>
            <person name="Poehlein A."/>
            <person name="Muehling M."/>
            <person name="Daniel R."/>
        </authorList>
    </citation>
    <scope>NUCLEOTIDE SEQUENCE</scope>
</reference>
<keyword evidence="2" id="KW-0472">Membrane</keyword>
<protein>
    <submittedName>
        <fullName evidence="4">Cytochrome c bacterial</fullName>
    </submittedName>
</protein>
<evidence type="ECO:0000313" key="4">
    <source>
        <dbReference type="EMBL" id="OIR14548.1"/>
    </source>
</evidence>
<dbReference type="SUPFAM" id="SSF48695">
    <property type="entry name" value="Multiheme cytochromes"/>
    <property type="match status" value="1"/>
</dbReference>
<keyword evidence="2" id="KW-0812">Transmembrane</keyword>
<proteinExistence type="predicted"/>
<dbReference type="PIRSF" id="PIRSF039014">
    <property type="entry name" value="OTR_cyc"/>
    <property type="match status" value="1"/>
</dbReference>
<gene>
    <name evidence="4" type="ORF">GALL_43490</name>
</gene>